<evidence type="ECO:0000313" key="6">
    <source>
        <dbReference type="Proteomes" id="UP001152795"/>
    </source>
</evidence>
<proteinExistence type="predicted"/>
<evidence type="ECO:0000256" key="2">
    <source>
        <dbReference type="ARBA" id="ARBA00022723"/>
    </source>
</evidence>
<dbReference type="EMBL" id="CACRXK020025160">
    <property type="protein sequence ID" value="CAB4039281.1"/>
    <property type="molecule type" value="Genomic_DNA"/>
</dbReference>
<organism evidence="5 6">
    <name type="scientific">Paramuricea clavata</name>
    <name type="common">Red gorgonian</name>
    <name type="synonym">Violescent sea-whip</name>
    <dbReference type="NCBI Taxonomy" id="317549"/>
    <lineage>
        <taxon>Eukaryota</taxon>
        <taxon>Metazoa</taxon>
        <taxon>Cnidaria</taxon>
        <taxon>Anthozoa</taxon>
        <taxon>Octocorallia</taxon>
        <taxon>Malacalcyonacea</taxon>
        <taxon>Plexauridae</taxon>
        <taxon>Paramuricea</taxon>
    </lineage>
</organism>
<accession>A0A6S7K7C4</accession>
<keyword evidence="4" id="KW-0472">Membrane</keyword>
<evidence type="ECO:0000256" key="4">
    <source>
        <dbReference type="ARBA" id="ARBA00023136"/>
    </source>
</evidence>
<dbReference type="InterPro" id="IPR011992">
    <property type="entry name" value="EF-hand-dom_pair"/>
</dbReference>
<dbReference type="SUPFAM" id="SSF47473">
    <property type="entry name" value="EF-hand"/>
    <property type="match status" value="1"/>
</dbReference>
<keyword evidence="3" id="KW-0677">Repeat</keyword>
<dbReference type="Gene3D" id="1.10.238.10">
    <property type="entry name" value="EF-hand"/>
    <property type="match status" value="1"/>
</dbReference>
<dbReference type="Proteomes" id="UP001152795">
    <property type="component" value="Unassembled WGS sequence"/>
</dbReference>
<dbReference type="OrthoDB" id="5859791at2759"/>
<protein>
    <submittedName>
        <fullName evidence="5">Calcium uptake 3, mitochondrial-like</fullName>
    </submittedName>
</protein>
<dbReference type="GO" id="GO:0005509">
    <property type="term" value="F:calcium ion binding"/>
    <property type="evidence" value="ECO:0007669"/>
    <property type="project" value="InterPro"/>
</dbReference>
<dbReference type="AlphaFoldDB" id="A0A6S7K7C4"/>
<keyword evidence="6" id="KW-1185">Reference proteome</keyword>
<keyword evidence="2" id="KW-0479">Metal-binding</keyword>
<reference evidence="5" key="1">
    <citation type="submission" date="2020-04" db="EMBL/GenBank/DDBJ databases">
        <authorList>
            <person name="Alioto T."/>
            <person name="Alioto T."/>
            <person name="Gomez Garrido J."/>
        </authorList>
    </citation>
    <scope>NUCLEOTIDE SEQUENCE</scope>
    <source>
        <strain evidence="5">A484AB</strain>
    </source>
</reference>
<gene>
    <name evidence="5" type="ORF">PACLA_8A074091</name>
</gene>
<dbReference type="PANTHER" id="PTHR12294">
    <property type="entry name" value="EF HAND DOMAIN FAMILY A1,A2-RELATED"/>
    <property type="match status" value="1"/>
</dbReference>
<dbReference type="GO" id="GO:0036444">
    <property type="term" value="P:calcium import into the mitochondrion"/>
    <property type="evidence" value="ECO:0007669"/>
    <property type="project" value="TreeGrafter"/>
</dbReference>
<dbReference type="InterPro" id="IPR039800">
    <property type="entry name" value="MICU1/2/3"/>
</dbReference>
<sequence length="141" mass="16452">SSHGLHVAFRMLDLDGNATLGRTEFQELERMLNQKTSAKSLNEMTSKEEALPHTSLLIYFFGKSGKGQLTFTDMLQFTRNLQKEFWKQEFRLYSAKKEAMNSDQFAKLLLQSTYLDEQDVKEYLERLESRLQSEIVSMLLL</sequence>
<evidence type="ECO:0000256" key="1">
    <source>
        <dbReference type="ARBA" id="ARBA00004273"/>
    </source>
</evidence>
<name>A0A6S7K7C4_PARCT</name>
<feature type="non-terminal residue" evidence="5">
    <location>
        <position position="141"/>
    </location>
</feature>
<dbReference type="GO" id="GO:1990246">
    <property type="term" value="C:uniplex complex"/>
    <property type="evidence" value="ECO:0007669"/>
    <property type="project" value="TreeGrafter"/>
</dbReference>
<dbReference type="PANTHER" id="PTHR12294:SF1">
    <property type="entry name" value="CALCIUM UPTAKE PROTEIN 1, MITOCHONDRIAL"/>
    <property type="match status" value="1"/>
</dbReference>
<evidence type="ECO:0000256" key="3">
    <source>
        <dbReference type="ARBA" id="ARBA00022737"/>
    </source>
</evidence>
<dbReference type="GO" id="GO:0051560">
    <property type="term" value="P:mitochondrial calcium ion homeostasis"/>
    <property type="evidence" value="ECO:0007669"/>
    <property type="project" value="TreeGrafter"/>
</dbReference>
<comment type="caution">
    <text evidence="5">The sequence shown here is derived from an EMBL/GenBank/DDBJ whole genome shotgun (WGS) entry which is preliminary data.</text>
</comment>
<comment type="subcellular location">
    <subcellularLocation>
        <location evidence="1">Mitochondrion inner membrane</location>
    </subcellularLocation>
</comment>
<evidence type="ECO:0000313" key="5">
    <source>
        <dbReference type="EMBL" id="CAB4039281.1"/>
    </source>
</evidence>